<name>A0A0R3NCQ5_9BRAD</name>
<dbReference type="EMBL" id="LLYB01000034">
    <property type="protein sequence ID" value="KRR27821.1"/>
    <property type="molecule type" value="Genomic_DNA"/>
</dbReference>
<dbReference type="GO" id="GO:0003677">
    <property type="term" value="F:DNA binding"/>
    <property type="evidence" value="ECO:0007669"/>
    <property type="project" value="UniProtKB-KW"/>
</dbReference>
<evidence type="ECO:0000256" key="4">
    <source>
        <dbReference type="ARBA" id="ARBA00023231"/>
    </source>
</evidence>
<dbReference type="InterPro" id="IPR050397">
    <property type="entry name" value="Env_Response_Regulators"/>
</dbReference>
<keyword evidence="1" id="KW-0805">Transcription regulation</keyword>
<dbReference type="SMART" id="SM00419">
    <property type="entry name" value="HTH_CRP"/>
    <property type="match status" value="1"/>
</dbReference>
<dbReference type="Gene3D" id="2.60.120.10">
    <property type="entry name" value="Jelly Rolls"/>
    <property type="match status" value="1"/>
</dbReference>
<dbReference type="InterPro" id="IPR036388">
    <property type="entry name" value="WH-like_DNA-bd_sf"/>
</dbReference>
<evidence type="ECO:0000256" key="2">
    <source>
        <dbReference type="ARBA" id="ARBA00023125"/>
    </source>
</evidence>
<dbReference type="InterPro" id="IPR018490">
    <property type="entry name" value="cNMP-bd_dom_sf"/>
</dbReference>
<dbReference type="PROSITE" id="PS51063">
    <property type="entry name" value="HTH_CRP_2"/>
    <property type="match status" value="1"/>
</dbReference>
<dbReference type="Gene3D" id="1.10.10.10">
    <property type="entry name" value="Winged helix-like DNA-binding domain superfamily/Winged helix DNA-binding domain"/>
    <property type="match status" value="1"/>
</dbReference>
<dbReference type="CDD" id="cd00092">
    <property type="entry name" value="HTH_CRP"/>
    <property type="match status" value="1"/>
</dbReference>
<evidence type="ECO:0000313" key="7">
    <source>
        <dbReference type="EMBL" id="KRR27821.1"/>
    </source>
</evidence>
<dbReference type="RefSeq" id="WP_057856223.1">
    <property type="nucleotide sequence ID" value="NZ_LLYB01000034.1"/>
</dbReference>
<evidence type="ECO:0000313" key="8">
    <source>
        <dbReference type="Proteomes" id="UP000051660"/>
    </source>
</evidence>
<dbReference type="Pfam" id="PF13545">
    <property type="entry name" value="HTH_Crp_2"/>
    <property type="match status" value="1"/>
</dbReference>
<dbReference type="SMART" id="SM00100">
    <property type="entry name" value="cNMP"/>
    <property type="match status" value="1"/>
</dbReference>
<dbReference type="PROSITE" id="PS50042">
    <property type="entry name" value="CNMP_BINDING_3"/>
    <property type="match status" value="1"/>
</dbReference>
<gene>
    <name evidence="7" type="ORF">CQ14_08220</name>
</gene>
<dbReference type="CDD" id="cd00038">
    <property type="entry name" value="CAP_ED"/>
    <property type="match status" value="1"/>
</dbReference>
<dbReference type="InterPro" id="IPR000595">
    <property type="entry name" value="cNMP-bd_dom"/>
</dbReference>
<feature type="domain" description="Cyclic nucleotide-binding" evidence="5">
    <location>
        <begin position="14"/>
        <end position="117"/>
    </location>
</feature>
<dbReference type="GO" id="GO:0005829">
    <property type="term" value="C:cytosol"/>
    <property type="evidence" value="ECO:0007669"/>
    <property type="project" value="TreeGrafter"/>
</dbReference>
<dbReference type="InterPro" id="IPR036390">
    <property type="entry name" value="WH_DNA-bd_sf"/>
</dbReference>
<organism evidence="7 8">
    <name type="scientific">Bradyrhizobium lablabi</name>
    <dbReference type="NCBI Taxonomy" id="722472"/>
    <lineage>
        <taxon>Bacteria</taxon>
        <taxon>Pseudomonadati</taxon>
        <taxon>Pseudomonadota</taxon>
        <taxon>Alphaproteobacteria</taxon>
        <taxon>Hyphomicrobiales</taxon>
        <taxon>Nitrobacteraceae</taxon>
        <taxon>Bradyrhizobium</taxon>
    </lineage>
</organism>
<dbReference type="SUPFAM" id="SSF46785">
    <property type="entry name" value="Winged helix' DNA-binding domain"/>
    <property type="match status" value="1"/>
</dbReference>
<dbReference type="AlphaFoldDB" id="A0A0R3NCQ5"/>
<dbReference type="GO" id="GO:0003700">
    <property type="term" value="F:DNA-binding transcription factor activity"/>
    <property type="evidence" value="ECO:0007669"/>
    <property type="project" value="TreeGrafter"/>
</dbReference>
<protein>
    <submittedName>
        <fullName evidence="7">Crp/Fnr family transcriptional regulator</fullName>
    </submittedName>
</protein>
<proteinExistence type="predicted"/>
<dbReference type="OrthoDB" id="3525895at2"/>
<evidence type="ECO:0000259" key="5">
    <source>
        <dbReference type="PROSITE" id="PS50042"/>
    </source>
</evidence>
<comment type="caution">
    <text evidence="7">The sequence shown here is derived from an EMBL/GenBank/DDBJ whole genome shotgun (WGS) entry which is preliminary data.</text>
</comment>
<dbReference type="SUPFAM" id="SSF51206">
    <property type="entry name" value="cAMP-binding domain-like"/>
    <property type="match status" value="1"/>
</dbReference>
<dbReference type="InterPro" id="IPR012318">
    <property type="entry name" value="HTH_CRP"/>
</dbReference>
<sequence length="240" mass="26228">MASVDRSLVANLPMFAGLAPAEQDELLREARSIRYPKGSAVFDQGAKADHFYLLLHGHLRVEKVTLQGQQSVVRYVSGGELFGVAQAMNLTHYPATAVAAVDSIALAWPSSSWNRLLTKYPSLASSALQTVGSRLQDTQARVLEMSNEQVEQRVAHALLRLAKQAGRKVDAGVEIDFPISRQDVAEMTGTTLHTVSRILSAWEQQGLVEGGRQRIVLRDANRLHVLAEGDEGALNRKPNP</sequence>
<evidence type="ECO:0000256" key="1">
    <source>
        <dbReference type="ARBA" id="ARBA00023015"/>
    </source>
</evidence>
<dbReference type="Pfam" id="PF00027">
    <property type="entry name" value="cNMP_binding"/>
    <property type="match status" value="1"/>
</dbReference>
<reference evidence="7 8" key="1">
    <citation type="submission" date="2014-03" db="EMBL/GenBank/DDBJ databases">
        <title>Bradyrhizobium valentinum sp. nov., isolated from effective nodules of Lupinus mariae-josephae, a lupine endemic of basic-lime soils in Eastern Spain.</title>
        <authorList>
            <person name="Duran D."/>
            <person name="Rey L."/>
            <person name="Navarro A."/>
            <person name="Busquets A."/>
            <person name="Imperial J."/>
            <person name="Ruiz-Argueso T."/>
        </authorList>
    </citation>
    <scope>NUCLEOTIDE SEQUENCE [LARGE SCALE GENOMIC DNA]</scope>
    <source>
        <strain evidence="7 8">CCBAU 23086</strain>
    </source>
</reference>
<accession>A0A0R3NCQ5</accession>
<dbReference type="PANTHER" id="PTHR24567:SF28">
    <property type="entry name" value="LISTERIOLYSIN REGULATORY PROTEIN"/>
    <property type="match status" value="1"/>
</dbReference>
<evidence type="ECO:0000259" key="6">
    <source>
        <dbReference type="PROSITE" id="PS51063"/>
    </source>
</evidence>
<feature type="domain" description="HTH crp-type" evidence="6">
    <location>
        <begin position="148"/>
        <end position="221"/>
    </location>
</feature>
<dbReference type="PANTHER" id="PTHR24567">
    <property type="entry name" value="CRP FAMILY TRANSCRIPTIONAL REGULATORY PROTEIN"/>
    <property type="match status" value="1"/>
</dbReference>
<keyword evidence="4" id="KW-0535">Nitrogen fixation</keyword>
<dbReference type="InterPro" id="IPR014710">
    <property type="entry name" value="RmlC-like_jellyroll"/>
</dbReference>
<keyword evidence="3" id="KW-0804">Transcription</keyword>
<evidence type="ECO:0000256" key="3">
    <source>
        <dbReference type="ARBA" id="ARBA00023163"/>
    </source>
</evidence>
<dbReference type="Proteomes" id="UP000051660">
    <property type="component" value="Unassembled WGS sequence"/>
</dbReference>
<dbReference type="PRINTS" id="PR00034">
    <property type="entry name" value="HTHCRP"/>
</dbReference>
<dbReference type="FunFam" id="1.10.10.10:FF:000028">
    <property type="entry name" value="Fumarate/nitrate reduction transcriptional regulator Fnr"/>
    <property type="match status" value="1"/>
</dbReference>
<keyword evidence="2" id="KW-0238">DNA-binding</keyword>